<dbReference type="Gene3D" id="2.40.50.90">
    <property type="match status" value="1"/>
</dbReference>
<dbReference type="PANTHER" id="PTHR12302:SF3">
    <property type="entry name" value="SERINE_THREONINE-PROTEIN KINASE 31"/>
    <property type="match status" value="1"/>
</dbReference>
<evidence type="ECO:0000256" key="2">
    <source>
        <dbReference type="ARBA" id="ARBA00022759"/>
    </source>
</evidence>
<evidence type="ECO:0000256" key="1">
    <source>
        <dbReference type="ARBA" id="ARBA00022722"/>
    </source>
</evidence>
<protein>
    <recommendedName>
        <fullName evidence="4">TNase-like domain-containing protein</fullName>
    </recommendedName>
</protein>
<sequence length="225" mass="24997">MVGRKNILAGRKLAAAGLLAAAAAGTGFYWKSRMSVPAYTVLRVMDGDTFETTEKQLIRLAHIEAPELDLCGGEDAKDTLEKLVLNKPVYLKVMYRDKYMRLLSLVYTKDGFVNESMARTGNAIYRMDWSATAETKKLARAQEQARSEKAGIYGPECTQDDNPEKPNCNIKGNMREGNDSKIYSYPGCESYARTAVQLYLGDSWFCTEAEARKAGFVKANGCPEK</sequence>
<feature type="domain" description="TNase-like" evidence="4">
    <location>
        <begin position="41"/>
        <end position="155"/>
    </location>
</feature>
<keyword evidence="3" id="KW-0378">Hydrolase</keyword>
<reference evidence="5 6" key="1">
    <citation type="journal article" date="2016" name="Nat. Commun.">
        <title>Thousands of microbial genomes shed light on interconnected biogeochemical processes in an aquifer system.</title>
        <authorList>
            <person name="Anantharaman K."/>
            <person name="Brown C.T."/>
            <person name="Hug L.A."/>
            <person name="Sharon I."/>
            <person name="Castelle C.J."/>
            <person name="Probst A.J."/>
            <person name="Thomas B.C."/>
            <person name="Singh A."/>
            <person name="Wilkins M.J."/>
            <person name="Karaoz U."/>
            <person name="Brodie E.L."/>
            <person name="Williams K.H."/>
            <person name="Hubbard S.S."/>
            <person name="Banfield J.F."/>
        </authorList>
    </citation>
    <scope>NUCLEOTIDE SEQUENCE [LARGE SCALE GENOMIC DNA]</scope>
</reference>
<name>A0A1F4ZX49_9BACT</name>
<dbReference type="Proteomes" id="UP000178188">
    <property type="component" value="Unassembled WGS sequence"/>
</dbReference>
<organism evidence="5 6">
    <name type="scientific">Candidatus Amesbacteria bacterium RIFOXYB1_FULL_47_9</name>
    <dbReference type="NCBI Taxonomy" id="1797266"/>
    <lineage>
        <taxon>Bacteria</taxon>
        <taxon>Candidatus Amesiibacteriota</taxon>
    </lineage>
</organism>
<evidence type="ECO:0000256" key="3">
    <source>
        <dbReference type="ARBA" id="ARBA00022801"/>
    </source>
</evidence>
<dbReference type="EMBL" id="MEXU01000036">
    <property type="protein sequence ID" value="OGD10027.1"/>
    <property type="molecule type" value="Genomic_DNA"/>
</dbReference>
<dbReference type="GO" id="GO:0004519">
    <property type="term" value="F:endonuclease activity"/>
    <property type="evidence" value="ECO:0007669"/>
    <property type="project" value="UniProtKB-KW"/>
</dbReference>
<dbReference type="AlphaFoldDB" id="A0A1F4ZX49"/>
<evidence type="ECO:0000259" key="4">
    <source>
        <dbReference type="PROSITE" id="PS50830"/>
    </source>
</evidence>
<evidence type="ECO:0000313" key="5">
    <source>
        <dbReference type="EMBL" id="OGD10027.1"/>
    </source>
</evidence>
<dbReference type="PANTHER" id="PTHR12302">
    <property type="entry name" value="EBNA2 BINDING PROTEIN P100"/>
    <property type="match status" value="1"/>
</dbReference>
<comment type="caution">
    <text evidence="5">The sequence shown here is derived from an EMBL/GenBank/DDBJ whole genome shotgun (WGS) entry which is preliminary data.</text>
</comment>
<dbReference type="Pfam" id="PF00565">
    <property type="entry name" value="SNase"/>
    <property type="match status" value="1"/>
</dbReference>
<accession>A0A1F4ZX49</accession>
<keyword evidence="2" id="KW-0255">Endonuclease</keyword>
<dbReference type="InterPro" id="IPR035437">
    <property type="entry name" value="SNase_OB-fold_sf"/>
</dbReference>
<evidence type="ECO:0000313" key="6">
    <source>
        <dbReference type="Proteomes" id="UP000178188"/>
    </source>
</evidence>
<dbReference type="SMART" id="SM00318">
    <property type="entry name" value="SNc"/>
    <property type="match status" value="1"/>
</dbReference>
<dbReference type="PROSITE" id="PS50830">
    <property type="entry name" value="TNASE_3"/>
    <property type="match status" value="1"/>
</dbReference>
<dbReference type="InterPro" id="IPR016071">
    <property type="entry name" value="Staphylococal_nuclease_OB-fold"/>
</dbReference>
<keyword evidence="1" id="KW-0540">Nuclease</keyword>
<proteinExistence type="predicted"/>
<dbReference type="GO" id="GO:0016787">
    <property type="term" value="F:hydrolase activity"/>
    <property type="evidence" value="ECO:0007669"/>
    <property type="project" value="UniProtKB-KW"/>
</dbReference>
<gene>
    <name evidence="5" type="ORF">A2395_00940</name>
</gene>
<dbReference type="SUPFAM" id="SSF50199">
    <property type="entry name" value="Staphylococcal nuclease"/>
    <property type="match status" value="1"/>
</dbReference>